<dbReference type="Pfam" id="PF00622">
    <property type="entry name" value="SPRY"/>
    <property type="match status" value="1"/>
</dbReference>
<evidence type="ECO:0000256" key="1">
    <source>
        <dbReference type="ARBA" id="ARBA00022723"/>
    </source>
</evidence>
<dbReference type="RefSeq" id="XP_042609155.1">
    <property type="nucleotide sequence ID" value="XM_042753221.1"/>
</dbReference>
<evidence type="ECO:0000313" key="8">
    <source>
        <dbReference type="RefSeq" id="XP_042609155.1"/>
    </source>
</evidence>
<dbReference type="InterPro" id="IPR003877">
    <property type="entry name" value="SPRY_dom"/>
</dbReference>
<protein>
    <submittedName>
        <fullName evidence="8">E3 ubiquitin-protein ligase TRIM35-like isoform X1</fullName>
    </submittedName>
</protein>
<keyword evidence="1" id="KW-0479">Metal-binding</keyword>
<dbReference type="GO" id="GO:0008270">
    <property type="term" value="F:zinc ion binding"/>
    <property type="evidence" value="ECO:0007669"/>
    <property type="project" value="UniProtKB-KW"/>
</dbReference>
<accession>A0A9Q9XWZ5</accession>
<dbReference type="InterPro" id="IPR000315">
    <property type="entry name" value="Znf_B-box"/>
</dbReference>
<reference evidence="8" key="1">
    <citation type="submission" date="2025-08" db="UniProtKB">
        <authorList>
            <consortium name="RefSeq"/>
        </authorList>
    </citation>
    <scope>IDENTIFICATION</scope>
    <source>
        <tissue evidence="8">Muscle</tissue>
    </source>
</reference>
<dbReference type="InterPro" id="IPR027370">
    <property type="entry name" value="Znf-RING_euk"/>
</dbReference>
<dbReference type="KEGG" id="ccar:109051123"/>
<dbReference type="PROSITE" id="PS50188">
    <property type="entry name" value="B302_SPRY"/>
    <property type="match status" value="1"/>
</dbReference>
<dbReference type="SMART" id="SM00336">
    <property type="entry name" value="BBOX"/>
    <property type="match status" value="1"/>
</dbReference>
<dbReference type="Proteomes" id="UP001155660">
    <property type="component" value="Chromosome B25"/>
</dbReference>
<dbReference type="InterPro" id="IPR001870">
    <property type="entry name" value="B30.2/SPRY"/>
</dbReference>
<evidence type="ECO:0000259" key="6">
    <source>
        <dbReference type="PROSITE" id="PS50119"/>
    </source>
</evidence>
<organism evidence="8">
    <name type="scientific">Cyprinus carpio</name>
    <name type="common">Common carp</name>
    <dbReference type="NCBI Taxonomy" id="7962"/>
    <lineage>
        <taxon>Eukaryota</taxon>
        <taxon>Metazoa</taxon>
        <taxon>Chordata</taxon>
        <taxon>Craniata</taxon>
        <taxon>Vertebrata</taxon>
        <taxon>Euteleostomi</taxon>
        <taxon>Actinopterygii</taxon>
        <taxon>Neopterygii</taxon>
        <taxon>Teleostei</taxon>
        <taxon>Ostariophysi</taxon>
        <taxon>Cypriniformes</taxon>
        <taxon>Cyprinidae</taxon>
        <taxon>Cyprininae</taxon>
        <taxon>Cyprinus</taxon>
    </lineage>
</organism>
<evidence type="ECO:0000256" key="3">
    <source>
        <dbReference type="ARBA" id="ARBA00022833"/>
    </source>
</evidence>
<name>A0A9Q9XWZ5_CYPCA</name>
<dbReference type="SMART" id="SM00184">
    <property type="entry name" value="RING"/>
    <property type="match status" value="1"/>
</dbReference>
<dbReference type="Pfam" id="PF13765">
    <property type="entry name" value="PRY"/>
    <property type="match status" value="1"/>
</dbReference>
<sequence length="388" mass="44220">MASKRPFCDADFLCAVCHDVFDRPVVLLCGHSFCKDCIERYWSVNDSRQCPMCRQTSANTPSLNLALGNLCQAFLHHKRHLEELCEVHQEKRTLVCCDDEQLLCEICEQSEEHRNHTSRPVQEVVEEHKGVLRSELDLLKENIELMQQSDFECDLLALKMNNFKDTLARVQCKPEDPEMTPGDLIDIPKYVGNFNHKVWQKIRRSIIYTPVVLDPNTANFHLTLSVDPTSVRNLNKSEVINEQSNNNIERFADCPCVLGYVGYSTGKHTWDVDVEENTSWMVGVAVESVQRRGTSGLPSGVWCIGLDGEVLSVTDPLESRVPLHGFVKPTVVRVNLDLSAGRLSFSDLLGQTVYHTFTHNFTEKVFPFFYTKCHFPLTILPKSFNKEI</sequence>
<feature type="domain" description="B30.2/SPRY" evidence="7">
    <location>
        <begin position="191"/>
        <end position="384"/>
    </location>
</feature>
<dbReference type="PROSITE" id="PS00518">
    <property type="entry name" value="ZF_RING_1"/>
    <property type="match status" value="1"/>
</dbReference>
<proteinExistence type="predicted"/>
<evidence type="ECO:0000259" key="7">
    <source>
        <dbReference type="PROSITE" id="PS50188"/>
    </source>
</evidence>
<evidence type="ECO:0000259" key="5">
    <source>
        <dbReference type="PROSITE" id="PS50089"/>
    </source>
</evidence>
<feature type="domain" description="B box-type" evidence="6">
    <location>
        <begin position="80"/>
        <end position="121"/>
    </location>
</feature>
<dbReference type="Pfam" id="PF13445">
    <property type="entry name" value="zf-RING_UBOX"/>
    <property type="match status" value="1"/>
</dbReference>
<dbReference type="PROSITE" id="PS50089">
    <property type="entry name" value="ZF_RING_2"/>
    <property type="match status" value="1"/>
</dbReference>
<dbReference type="InterPro" id="IPR050143">
    <property type="entry name" value="TRIM/RBCC"/>
</dbReference>
<dbReference type="SMART" id="SM00589">
    <property type="entry name" value="PRY"/>
    <property type="match status" value="1"/>
</dbReference>
<dbReference type="InterPro" id="IPR017907">
    <property type="entry name" value="Znf_RING_CS"/>
</dbReference>
<dbReference type="InterPro" id="IPR006574">
    <property type="entry name" value="PRY"/>
</dbReference>
<dbReference type="PROSITE" id="PS50119">
    <property type="entry name" value="ZF_BBOX"/>
    <property type="match status" value="1"/>
</dbReference>
<evidence type="ECO:0000256" key="4">
    <source>
        <dbReference type="PROSITE-ProRule" id="PRU00024"/>
    </source>
</evidence>
<dbReference type="SMART" id="SM00449">
    <property type="entry name" value="SPRY"/>
    <property type="match status" value="1"/>
</dbReference>
<feature type="domain" description="RING-type" evidence="5">
    <location>
        <begin position="14"/>
        <end position="54"/>
    </location>
</feature>
<dbReference type="PANTHER" id="PTHR24103">
    <property type="entry name" value="E3 UBIQUITIN-PROTEIN LIGASE TRIM"/>
    <property type="match status" value="1"/>
</dbReference>
<dbReference type="InterPro" id="IPR001841">
    <property type="entry name" value="Znf_RING"/>
</dbReference>
<dbReference type="OrthoDB" id="654191at2759"/>
<dbReference type="Pfam" id="PF00643">
    <property type="entry name" value="zf-B_box"/>
    <property type="match status" value="1"/>
</dbReference>
<dbReference type="AlphaFoldDB" id="A0A9Q9XWZ5"/>
<keyword evidence="2 4" id="KW-0863">Zinc-finger</keyword>
<dbReference type="GeneID" id="109051123"/>
<evidence type="ECO:0000256" key="2">
    <source>
        <dbReference type="ARBA" id="ARBA00022771"/>
    </source>
</evidence>
<gene>
    <name evidence="8" type="primary">LOC109051123</name>
</gene>
<keyword evidence="3" id="KW-0862">Zinc</keyword>